<keyword evidence="2" id="KW-1185">Reference proteome</keyword>
<evidence type="ECO:0000313" key="2">
    <source>
        <dbReference type="Proteomes" id="UP000187166"/>
    </source>
</evidence>
<dbReference type="GO" id="GO:0050151">
    <property type="term" value="F:oleate hydratase activity"/>
    <property type="evidence" value="ECO:0007669"/>
    <property type="project" value="InterPro"/>
</dbReference>
<dbReference type="AlphaFoldDB" id="A0A1U7LYK6"/>
<dbReference type="EMBL" id="MJIH01000001">
    <property type="protein sequence ID" value="OLR64407.1"/>
    <property type="molecule type" value="Genomic_DNA"/>
</dbReference>
<proteinExistence type="predicted"/>
<dbReference type="InterPro" id="IPR010354">
    <property type="entry name" value="Oleate_hydratase"/>
</dbReference>
<evidence type="ECO:0000313" key="1">
    <source>
        <dbReference type="EMBL" id="OLR64407.1"/>
    </source>
</evidence>
<reference evidence="1 2" key="1">
    <citation type="journal article" date="2016" name="Appl. Environ. Microbiol.">
        <title>Function and Phylogeny of Bacterial Butyryl Coenzyme A:Acetate Transferases and Their Diversity in the Proximal Colon of Swine.</title>
        <authorList>
            <person name="Trachsel J."/>
            <person name="Bayles D.O."/>
            <person name="Looft T."/>
            <person name="Levine U.Y."/>
            <person name="Allen H.K."/>
        </authorList>
    </citation>
    <scope>NUCLEOTIDE SEQUENCE [LARGE SCALE GENOMIC DNA]</scope>
    <source>
        <strain evidence="1 2">35-6-1</strain>
    </source>
</reference>
<dbReference type="GO" id="GO:0071949">
    <property type="term" value="F:FAD binding"/>
    <property type="evidence" value="ECO:0007669"/>
    <property type="project" value="InterPro"/>
</dbReference>
<dbReference type="GO" id="GO:0006631">
    <property type="term" value="P:fatty acid metabolic process"/>
    <property type="evidence" value="ECO:0007669"/>
    <property type="project" value="InterPro"/>
</dbReference>
<dbReference type="PANTHER" id="PTHR37417">
    <property type="entry name" value="67 KDA MYOSIN-CROSS-REACTIVE ANTIGEN FAMILY PROTEIN (AFU_ORTHOLOGUE AFUA_5G09970)"/>
    <property type="match status" value="1"/>
</dbReference>
<sequence>MSKKDDIKKLAIAAATISAAIFAAKKVSDDEVKILMPNRDENSKAYLLGDGFGNLALAYGLINHANLNPLNINIYTKHFNEFIKINEGENNYETFDNRFSKFNFKNTLEMLENILDEDEVNNVLEKMAKKEKPIILDLSLNQFSNVNNVDENSKKKLYKLLLSPIDFDDKSSIEKYFLFSDFLDSNLFYYLASIYNLKETSPVSELKEALIDYIGSANYFDLDSDKIHKIIKDYLKKLGVNFYDDYKFIDFSSTDNYVNKLTFEKNEQVDEVYTDLKDIISIESPTYLSNLALGNTTNIPERILNTYFSKDNYSYQNIYKEIEGKITDSSILYVNLEFSDDSFINKLRKNLQDSNFFIFKVKSGLSTKIIENRVILKILNPNKNSIFVGNVFNALNGEDFFFELIKLFNLEEKYADLRFNLKNVSISVFENYKKIPGESYNRNVNKICNLFFISSKNSDFGELYSIEKLVQQGIKNAHDIMGIDHLEVFEKDLSKIEILKFINNL</sequence>
<comment type="caution">
    <text evidence="1">The sequence shown here is derived from an EMBL/GenBank/DDBJ whole genome shotgun (WGS) entry which is preliminary data.</text>
</comment>
<dbReference type="STRING" id="1465756.BIV18_02015"/>
<gene>
    <name evidence="1" type="ORF">BIV18_02015</name>
</gene>
<dbReference type="Proteomes" id="UP000187166">
    <property type="component" value="Unassembled WGS sequence"/>
</dbReference>
<protein>
    <submittedName>
        <fullName evidence="1">Uncharacterized protein</fullName>
    </submittedName>
</protein>
<dbReference type="PANTHER" id="PTHR37417:SF2">
    <property type="entry name" value="67 KDA MYOSIN-CROSS-REACTIVE ANTIGEN FAMILY PROTEIN (AFU_ORTHOLOGUE AFUA_5G09970)"/>
    <property type="match status" value="1"/>
</dbReference>
<accession>A0A1U7LYK6</accession>
<organism evidence="1 2">
    <name type="scientific">Peptoniphilus porci</name>
    <dbReference type="NCBI Taxonomy" id="2652280"/>
    <lineage>
        <taxon>Bacteria</taxon>
        <taxon>Bacillati</taxon>
        <taxon>Bacillota</taxon>
        <taxon>Tissierellia</taxon>
        <taxon>Tissierellales</taxon>
        <taxon>Peptoniphilaceae</taxon>
        <taxon>Peptoniphilus</taxon>
    </lineage>
</organism>
<dbReference type="InterPro" id="IPR036188">
    <property type="entry name" value="FAD/NAD-bd_sf"/>
</dbReference>
<dbReference type="Gene3D" id="3.50.50.60">
    <property type="entry name" value="FAD/NAD(P)-binding domain"/>
    <property type="match status" value="1"/>
</dbReference>
<dbReference type="Pfam" id="PF06100">
    <property type="entry name" value="MCRA"/>
    <property type="match status" value="1"/>
</dbReference>
<name>A0A1U7LYK6_9FIRM</name>